<reference evidence="3 4" key="1">
    <citation type="submission" date="2020-08" db="EMBL/GenBank/DDBJ databases">
        <title>Edaphobacter telluris sp. nov. and Acidobacterium dinghuensis sp. nov., two acidobacteria isolated from forest soil.</title>
        <authorList>
            <person name="Fu J."/>
            <person name="Qiu L."/>
        </authorList>
    </citation>
    <scope>NUCLEOTIDE SEQUENCE [LARGE SCALE GENOMIC DNA]</scope>
    <source>
        <strain evidence="3">4Y35</strain>
    </source>
</reference>
<keyword evidence="2" id="KW-0812">Transmembrane</keyword>
<evidence type="ECO:0000256" key="2">
    <source>
        <dbReference type="SAM" id="Phobius"/>
    </source>
</evidence>
<evidence type="ECO:0000256" key="1">
    <source>
        <dbReference type="SAM" id="MobiDB-lite"/>
    </source>
</evidence>
<dbReference type="AlphaFoldDB" id="A0A7G8BHA4"/>
<dbReference type="RefSeq" id="WP_186742881.1">
    <property type="nucleotide sequence ID" value="NZ_CP060394.1"/>
</dbReference>
<dbReference type="Gene3D" id="3.30.200.20">
    <property type="entry name" value="Phosphorylase Kinase, domain 1"/>
    <property type="match status" value="1"/>
</dbReference>
<dbReference type="Gene3D" id="1.10.510.10">
    <property type="entry name" value="Transferase(Phosphotransferase) domain 1"/>
    <property type="match status" value="1"/>
</dbReference>
<gene>
    <name evidence="3" type="ORF">H7849_23335</name>
</gene>
<dbReference type="SUPFAM" id="SSF56112">
    <property type="entry name" value="Protein kinase-like (PK-like)"/>
    <property type="match status" value="1"/>
</dbReference>
<name>A0A7G8BHA4_9BACT</name>
<dbReference type="KEGG" id="adin:H7849_23335"/>
<accession>A0A7G8BHA4</accession>
<feature type="compositionally biased region" description="Low complexity" evidence="1">
    <location>
        <begin position="249"/>
        <end position="266"/>
    </location>
</feature>
<dbReference type="EMBL" id="CP060394">
    <property type="protein sequence ID" value="QNI31924.1"/>
    <property type="molecule type" value="Genomic_DNA"/>
</dbReference>
<keyword evidence="2" id="KW-1133">Transmembrane helix</keyword>
<organism evidence="3 4">
    <name type="scientific">Alloacidobacterium dinghuense</name>
    <dbReference type="NCBI Taxonomy" id="2763107"/>
    <lineage>
        <taxon>Bacteria</taxon>
        <taxon>Pseudomonadati</taxon>
        <taxon>Acidobacteriota</taxon>
        <taxon>Terriglobia</taxon>
        <taxon>Terriglobales</taxon>
        <taxon>Acidobacteriaceae</taxon>
        <taxon>Alloacidobacterium</taxon>
    </lineage>
</organism>
<proteinExistence type="predicted"/>
<keyword evidence="2" id="KW-0472">Membrane</keyword>
<evidence type="ECO:0000313" key="3">
    <source>
        <dbReference type="EMBL" id="QNI31924.1"/>
    </source>
</evidence>
<protein>
    <recommendedName>
        <fullName evidence="5">SPOR domain-containing protein</fullName>
    </recommendedName>
</protein>
<feature type="region of interest" description="Disordered" evidence="1">
    <location>
        <begin position="349"/>
        <end position="368"/>
    </location>
</feature>
<keyword evidence="4" id="KW-1185">Reference proteome</keyword>
<evidence type="ECO:0008006" key="5">
    <source>
        <dbReference type="Google" id="ProtNLM"/>
    </source>
</evidence>
<sequence length="472" mass="50431">MHGSASTYITQREIAVLWSDIESDVVEGRYPLDKLVRSEGRCGWFETKFNDKPAIISLFESLNDEPTLLERLRAVEKVSDKNVAAIYEAGATKVRDTPLVYAVMEYTEENLEDVLRGRALSADETKEVADGLLKALKAIHKERLICGRLEAASVLAAGDTIKLRSDYLQLVPKDTAFEPNAAKDVRDLGSLLHQCLTQKPLKRATDANDPSLQLLPAPFVLIVRRTLSGQATVDEIATILRTGAAPAPAPMSAPAAVSAPVPTSGPASPPAQPKAVPTPVPKAEPVKTAVRSDEIMKKLLPEIEEPSPKRTGLIVGGVVVLLLLVGIVVRAMLHSGRAQDAQNPVVVVSPETTTPRKPPPAVPPVAAKPRAAAPNPVVSAATPAAAPSTSLAGTWRVVAFTYNFQGQAEHKAHTINEKHPDLEASVFSPKGSGAPYLVTLGSATDRASAFRLRDKAVGEGLPRDTYAQNYSH</sequence>
<dbReference type="Proteomes" id="UP000515312">
    <property type="component" value="Chromosome"/>
</dbReference>
<dbReference type="InterPro" id="IPR011009">
    <property type="entry name" value="Kinase-like_dom_sf"/>
</dbReference>
<evidence type="ECO:0000313" key="4">
    <source>
        <dbReference type="Proteomes" id="UP000515312"/>
    </source>
</evidence>
<feature type="region of interest" description="Disordered" evidence="1">
    <location>
        <begin position="249"/>
        <end position="288"/>
    </location>
</feature>
<feature type="compositionally biased region" description="Pro residues" evidence="1">
    <location>
        <begin position="267"/>
        <end position="282"/>
    </location>
</feature>
<feature type="transmembrane region" description="Helical" evidence="2">
    <location>
        <begin position="313"/>
        <end position="333"/>
    </location>
</feature>